<dbReference type="InterPro" id="IPR003819">
    <property type="entry name" value="TauD/TfdA-like"/>
</dbReference>
<sequence length="420" mass="48816">MLRRSALNRAFVRFYSLDKGKGSKIIGREVTQYGITVKFQQQGQVKEQYLDHLLLRDASQSPKSVDPISSQKLFTTGSLLIDRGRPLEPIQPGIADIVDEGQGLYVHWNDGDQFTYTSEYLQSLVGESVSIKKYDPKVWNQEIVSKPDFLSALSIDYHSYMDPHDESSLFETIKKLDQYGIGLVTDIPDEAATNYSEWFVQMICERIGHVRTTFYGELFDVKNQASQANNIAYTAKPLPLHMDLLYLENIPGWQLLHCIKNSEGLEENGQNYFVDSLGALNYIKNKDPSVLKALETIPITYHYRRDDKRYYQQRPLVEHKKYETVVNYSPPFQGPFNLKDITDIPLLNQFKKGLYMFEEYINDPKNQFQIKLPENSCVIFHNRRILHARRQFDGERWLKGCYLDADTFSSKLSYLYEKFN</sequence>
<dbReference type="Gene3D" id="3.30.2020.30">
    <property type="match status" value="1"/>
</dbReference>
<name>Q6CQT2_KLULA</name>
<dbReference type="GeneID" id="2893077"/>
<evidence type="ECO:0000313" key="9">
    <source>
        <dbReference type="Proteomes" id="UP000000598"/>
    </source>
</evidence>
<dbReference type="GO" id="GO:0005739">
    <property type="term" value="C:mitochondrion"/>
    <property type="evidence" value="ECO:0007669"/>
    <property type="project" value="TreeGrafter"/>
</dbReference>
<dbReference type="GO" id="GO:0045329">
    <property type="term" value="P:carnitine biosynthetic process"/>
    <property type="evidence" value="ECO:0007669"/>
    <property type="project" value="TreeGrafter"/>
</dbReference>
<protein>
    <submittedName>
        <fullName evidence="8">KLLA0D14553p</fullName>
    </submittedName>
</protein>
<dbReference type="GO" id="GO:0051213">
    <property type="term" value="F:dioxygenase activity"/>
    <property type="evidence" value="ECO:0007669"/>
    <property type="project" value="UniProtKB-KW"/>
</dbReference>
<dbReference type="eggNOG" id="KOG3888">
    <property type="taxonomic scope" value="Eukaryota"/>
</dbReference>
<dbReference type="RefSeq" id="XP_453707.1">
    <property type="nucleotide sequence ID" value="XM_453707.1"/>
</dbReference>
<keyword evidence="3" id="KW-0479">Metal-binding</keyword>
<dbReference type="GO" id="GO:0046872">
    <property type="term" value="F:metal ion binding"/>
    <property type="evidence" value="ECO:0007669"/>
    <property type="project" value="UniProtKB-KW"/>
</dbReference>
<dbReference type="SUPFAM" id="SSF51197">
    <property type="entry name" value="Clavaminate synthase-like"/>
    <property type="match status" value="1"/>
</dbReference>
<dbReference type="FunCoup" id="Q6CQT2">
    <property type="interactions" value="717"/>
</dbReference>
<dbReference type="Proteomes" id="UP000000598">
    <property type="component" value="Chromosome D"/>
</dbReference>
<evidence type="ECO:0000313" key="8">
    <source>
        <dbReference type="EMBL" id="CAH00803.1"/>
    </source>
</evidence>
<dbReference type="PANTHER" id="PTHR10696">
    <property type="entry name" value="GAMMA-BUTYROBETAINE HYDROXYLASE-RELATED"/>
    <property type="match status" value="1"/>
</dbReference>
<evidence type="ECO:0000256" key="2">
    <source>
        <dbReference type="ARBA" id="ARBA00008654"/>
    </source>
</evidence>
<evidence type="ECO:0000256" key="3">
    <source>
        <dbReference type="ARBA" id="ARBA00022723"/>
    </source>
</evidence>
<dbReference type="EMBL" id="CR382124">
    <property type="protein sequence ID" value="CAH00803.1"/>
    <property type="molecule type" value="Genomic_DNA"/>
</dbReference>
<dbReference type="HOGENOM" id="CLU_021859_0_1_1"/>
<dbReference type="PaxDb" id="284590-Q6CQT2"/>
<dbReference type="Gene3D" id="3.60.130.10">
    <property type="entry name" value="Clavaminate synthase-like"/>
    <property type="match status" value="1"/>
</dbReference>
<dbReference type="InterPro" id="IPR042098">
    <property type="entry name" value="TauD-like_sf"/>
</dbReference>
<comment type="cofactor">
    <cofactor evidence="1">
        <name>Fe(2+)</name>
        <dbReference type="ChEBI" id="CHEBI:29033"/>
    </cofactor>
</comment>
<comment type="similarity">
    <text evidence="2">Belongs to the gamma-BBH/TMLD family.</text>
</comment>
<dbReference type="InParanoid" id="Q6CQT2"/>
<keyword evidence="4" id="KW-0223">Dioxygenase</keyword>
<keyword evidence="9" id="KW-1185">Reference proteome</keyword>
<feature type="domain" description="TauD/TfdA-like" evidence="7">
    <location>
        <begin position="156"/>
        <end position="402"/>
    </location>
</feature>
<evidence type="ECO:0000256" key="5">
    <source>
        <dbReference type="ARBA" id="ARBA00023002"/>
    </source>
</evidence>
<evidence type="ECO:0000256" key="6">
    <source>
        <dbReference type="ARBA" id="ARBA00023004"/>
    </source>
</evidence>
<organism evidence="8 9">
    <name type="scientific">Kluyveromyces lactis (strain ATCC 8585 / CBS 2359 / DSM 70799 / NBRC 1267 / NRRL Y-1140 / WM37)</name>
    <name type="common">Yeast</name>
    <name type="synonym">Candida sphaerica</name>
    <dbReference type="NCBI Taxonomy" id="284590"/>
    <lineage>
        <taxon>Eukaryota</taxon>
        <taxon>Fungi</taxon>
        <taxon>Dikarya</taxon>
        <taxon>Ascomycota</taxon>
        <taxon>Saccharomycotina</taxon>
        <taxon>Saccharomycetes</taxon>
        <taxon>Saccharomycetales</taxon>
        <taxon>Saccharomycetaceae</taxon>
        <taxon>Kluyveromyces</taxon>
    </lineage>
</organism>
<evidence type="ECO:0000256" key="4">
    <source>
        <dbReference type="ARBA" id="ARBA00022964"/>
    </source>
</evidence>
<dbReference type="OMA" id="VHITWPN"/>
<keyword evidence="5" id="KW-0560">Oxidoreductase</keyword>
<accession>Q6CQT2</accession>
<evidence type="ECO:0000259" key="7">
    <source>
        <dbReference type="Pfam" id="PF02668"/>
    </source>
</evidence>
<dbReference type="KEGG" id="kla:KLLA0_D14553g"/>
<keyword evidence="6" id="KW-0408">Iron</keyword>
<dbReference type="STRING" id="284590.Q6CQT2"/>
<dbReference type="InterPro" id="IPR038492">
    <property type="entry name" value="GBBH-like_N_sf"/>
</dbReference>
<gene>
    <name evidence="8" type="ORF">KLLA0_D14553g</name>
</gene>
<proteinExistence type="inferred from homology"/>
<dbReference type="AlphaFoldDB" id="Q6CQT2"/>
<evidence type="ECO:0000256" key="1">
    <source>
        <dbReference type="ARBA" id="ARBA00001954"/>
    </source>
</evidence>
<dbReference type="PANTHER" id="PTHR10696:SF25">
    <property type="entry name" value="OXIDOREDUCTASE AIM17-RELATED"/>
    <property type="match status" value="1"/>
</dbReference>
<dbReference type="CDD" id="cd00250">
    <property type="entry name" value="CAS_like"/>
    <property type="match status" value="1"/>
</dbReference>
<dbReference type="InterPro" id="IPR050411">
    <property type="entry name" value="AlphaKG_dependent_hydroxylases"/>
</dbReference>
<dbReference type="Pfam" id="PF02668">
    <property type="entry name" value="TauD"/>
    <property type="match status" value="1"/>
</dbReference>
<reference evidence="8 9" key="1">
    <citation type="journal article" date="2004" name="Nature">
        <title>Genome evolution in yeasts.</title>
        <authorList>
            <consortium name="Genolevures"/>
            <person name="Dujon B."/>
            <person name="Sherman D."/>
            <person name="Fischer G."/>
            <person name="Durrens P."/>
            <person name="Casaregola S."/>
            <person name="Lafontaine I."/>
            <person name="de Montigny J."/>
            <person name="Marck C."/>
            <person name="Neuveglise C."/>
            <person name="Talla E."/>
            <person name="Goffard N."/>
            <person name="Frangeul L."/>
            <person name="Aigle M."/>
            <person name="Anthouard V."/>
            <person name="Babour A."/>
            <person name="Barbe V."/>
            <person name="Barnay S."/>
            <person name="Blanchin S."/>
            <person name="Beckerich J.M."/>
            <person name="Beyne E."/>
            <person name="Bleykasten C."/>
            <person name="Boisrame A."/>
            <person name="Boyer J."/>
            <person name="Cattolico L."/>
            <person name="Confanioleri F."/>
            <person name="de Daruvar A."/>
            <person name="Despons L."/>
            <person name="Fabre E."/>
            <person name="Fairhead C."/>
            <person name="Ferry-Dumazet H."/>
            <person name="Groppi A."/>
            <person name="Hantraye F."/>
            <person name="Hennequin C."/>
            <person name="Jauniaux N."/>
            <person name="Joyet P."/>
            <person name="Kachouri R."/>
            <person name="Kerrest A."/>
            <person name="Koszul R."/>
            <person name="Lemaire M."/>
            <person name="Lesur I."/>
            <person name="Ma L."/>
            <person name="Muller H."/>
            <person name="Nicaud J.M."/>
            <person name="Nikolski M."/>
            <person name="Oztas S."/>
            <person name="Ozier-Kalogeropoulos O."/>
            <person name="Pellenz S."/>
            <person name="Potier S."/>
            <person name="Richard G.F."/>
            <person name="Straub M.L."/>
            <person name="Suleau A."/>
            <person name="Swennene D."/>
            <person name="Tekaia F."/>
            <person name="Wesolowski-Louvel M."/>
            <person name="Westhof E."/>
            <person name="Wirth B."/>
            <person name="Zeniou-Meyer M."/>
            <person name="Zivanovic I."/>
            <person name="Bolotin-Fukuhara M."/>
            <person name="Thierry A."/>
            <person name="Bouchier C."/>
            <person name="Caudron B."/>
            <person name="Scarpelli C."/>
            <person name="Gaillardin C."/>
            <person name="Weissenbach J."/>
            <person name="Wincker P."/>
            <person name="Souciet J.L."/>
        </authorList>
    </citation>
    <scope>NUCLEOTIDE SEQUENCE [LARGE SCALE GENOMIC DNA]</scope>
    <source>
        <strain evidence="9">ATCC 8585 / CBS 2359 / DSM 70799 / NBRC 1267 / NRRL Y-1140 / WM37</strain>
    </source>
</reference>